<accession>A0ACB6QUJ6</accession>
<reference evidence="1" key="1">
    <citation type="journal article" date="2020" name="Stud. Mycol.">
        <title>101 Dothideomycetes genomes: a test case for predicting lifestyles and emergence of pathogens.</title>
        <authorList>
            <person name="Haridas S."/>
            <person name="Albert R."/>
            <person name="Binder M."/>
            <person name="Bloem J."/>
            <person name="Labutti K."/>
            <person name="Salamov A."/>
            <person name="Andreopoulos B."/>
            <person name="Baker S."/>
            <person name="Barry K."/>
            <person name="Bills G."/>
            <person name="Bluhm B."/>
            <person name="Cannon C."/>
            <person name="Castanera R."/>
            <person name="Culley D."/>
            <person name="Daum C."/>
            <person name="Ezra D."/>
            <person name="Gonzalez J."/>
            <person name="Henrissat B."/>
            <person name="Kuo A."/>
            <person name="Liang C."/>
            <person name="Lipzen A."/>
            <person name="Lutzoni F."/>
            <person name="Magnuson J."/>
            <person name="Mondo S."/>
            <person name="Nolan M."/>
            <person name="Ohm R."/>
            <person name="Pangilinan J."/>
            <person name="Park H.-J."/>
            <person name="Ramirez L."/>
            <person name="Alfaro M."/>
            <person name="Sun H."/>
            <person name="Tritt A."/>
            <person name="Yoshinaga Y."/>
            <person name="Zwiers L.-H."/>
            <person name="Turgeon B."/>
            <person name="Goodwin S."/>
            <person name="Spatafora J."/>
            <person name="Crous P."/>
            <person name="Grigoriev I."/>
        </authorList>
    </citation>
    <scope>NUCLEOTIDE SEQUENCE</scope>
    <source>
        <strain evidence="1">ATCC 200398</strain>
    </source>
</reference>
<name>A0ACB6QUJ6_9PLEO</name>
<keyword evidence="2" id="KW-1185">Reference proteome</keyword>
<sequence>MSIRTRFLIISDTHGATLSPSTPNNVRFRQSLPKADVLLHCGDLTMVGHLHEYQTTLGMLADIDAELKLVIAGNHDISLDDRFYRRRGQSMHRLKEPDDTIPQKARALWMGEEAKRRGIMYLEEGVHQFKLRNGARLNVYASPYQPEFCAWAFPYFRNEDRFNLPHQAAPGATFIAENPVPDFPAIDVMMTHGPPYGCLDKTSRGEAVGCDHLLRATRRCRPRLHCFGHIHEAWGAGRVTWKLEQELGTKYKDYIEKTEDVEIREDSVIEEKAAFLDISGGGATPLEFGKETLMVNASVMTLRYRPQQAPWLVDLDLEGAE</sequence>
<gene>
    <name evidence="1" type="ORF">BDR25DRAFT_261804</name>
</gene>
<proteinExistence type="predicted"/>
<evidence type="ECO:0000313" key="1">
    <source>
        <dbReference type="EMBL" id="KAF2470683.1"/>
    </source>
</evidence>
<organism evidence="1 2">
    <name type="scientific">Lindgomyces ingoldianus</name>
    <dbReference type="NCBI Taxonomy" id="673940"/>
    <lineage>
        <taxon>Eukaryota</taxon>
        <taxon>Fungi</taxon>
        <taxon>Dikarya</taxon>
        <taxon>Ascomycota</taxon>
        <taxon>Pezizomycotina</taxon>
        <taxon>Dothideomycetes</taxon>
        <taxon>Pleosporomycetidae</taxon>
        <taxon>Pleosporales</taxon>
        <taxon>Lindgomycetaceae</taxon>
        <taxon>Lindgomyces</taxon>
    </lineage>
</organism>
<comment type="caution">
    <text evidence="1">The sequence shown here is derived from an EMBL/GenBank/DDBJ whole genome shotgun (WGS) entry which is preliminary data.</text>
</comment>
<dbReference type="Proteomes" id="UP000799755">
    <property type="component" value="Unassembled WGS sequence"/>
</dbReference>
<evidence type="ECO:0000313" key="2">
    <source>
        <dbReference type="Proteomes" id="UP000799755"/>
    </source>
</evidence>
<dbReference type="EMBL" id="MU003507">
    <property type="protein sequence ID" value="KAF2470683.1"/>
    <property type="molecule type" value="Genomic_DNA"/>
</dbReference>
<protein>
    <submittedName>
        <fullName evidence="1">Metallo-dependent phosphatase</fullName>
    </submittedName>
</protein>